<evidence type="ECO:0000256" key="6">
    <source>
        <dbReference type="RuleBase" id="RU000492"/>
    </source>
</evidence>
<dbReference type="CDD" id="cd18787">
    <property type="entry name" value="SF2_C_DEAD"/>
    <property type="match status" value="1"/>
</dbReference>
<dbReference type="CDD" id="cd00268">
    <property type="entry name" value="DEADc"/>
    <property type="match status" value="1"/>
</dbReference>
<reference evidence="10 11" key="1">
    <citation type="journal article" date="2016" name="Nat. Commun.">
        <title>Thousands of microbial genomes shed light on interconnected biogeochemical processes in an aquifer system.</title>
        <authorList>
            <person name="Anantharaman K."/>
            <person name="Brown C.T."/>
            <person name="Hug L.A."/>
            <person name="Sharon I."/>
            <person name="Castelle C.J."/>
            <person name="Probst A.J."/>
            <person name="Thomas B.C."/>
            <person name="Singh A."/>
            <person name="Wilkins M.J."/>
            <person name="Karaoz U."/>
            <person name="Brodie E.L."/>
            <person name="Williams K.H."/>
            <person name="Hubbard S.S."/>
            <person name="Banfield J.F."/>
        </authorList>
    </citation>
    <scope>NUCLEOTIDE SEQUENCE [LARGE SCALE GENOMIC DNA]</scope>
</reference>
<evidence type="ECO:0000313" key="10">
    <source>
        <dbReference type="EMBL" id="OHA79768.1"/>
    </source>
</evidence>
<feature type="domain" description="Helicase ATP-binding" evidence="8">
    <location>
        <begin position="18"/>
        <end position="186"/>
    </location>
</feature>
<dbReference type="GO" id="GO:0005524">
    <property type="term" value="F:ATP binding"/>
    <property type="evidence" value="ECO:0007669"/>
    <property type="project" value="UniProtKB-KW"/>
</dbReference>
<dbReference type="EMBL" id="MHUS01000043">
    <property type="protein sequence ID" value="OHA79768.1"/>
    <property type="molecule type" value="Genomic_DNA"/>
</dbReference>
<evidence type="ECO:0000256" key="7">
    <source>
        <dbReference type="SAM" id="MobiDB-lite"/>
    </source>
</evidence>
<dbReference type="AlphaFoldDB" id="A0A1G2S4W4"/>
<dbReference type="PANTHER" id="PTHR47959:SF13">
    <property type="entry name" value="ATP-DEPENDENT RNA HELICASE RHLE"/>
    <property type="match status" value="1"/>
</dbReference>
<dbReference type="Proteomes" id="UP000176997">
    <property type="component" value="Unassembled WGS sequence"/>
</dbReference>
<keyword evidence="3 6" id="KW-0347">Helicase</keyword>
<dbReference type="SMART" id="SM00487">
    <property type="entry name" value="DEXDc"/>
    <property type="match status" value="1"/>
</dbReference>
<comment type="similarity">
    <text evidence="5 6">Belongs to the DEAD box helicase family.</text>
</comment>
<evidence type="ECO:0000259" key="9">
    <source>
        <dbReference type="PROSITE" id="PS51194"/>
    </source>
</evidence>
<dbReference type="Gene3D" id="3.40.50.300">
    <property type="entry name" value="P-loop containing nucleotide triphosphate hydrolases"/>
    <property type="match status" value="2"/>
</dbReference>
<dbReference type="GO" id="GO:0005829">
    <property type="term" value="C:cytosol"/>
    <property type="evidence" value="ECO:0007669"/>
    <property type="project" value="TreeGrafter"/>
</dbReference>
<evidence type="ECO:0000256" key="3">
    <source>
        <dbReference type="ARBA" id="ARBA00022806"/>
    </source>
</evidence>
<comment type="caution">
    <text evidence="10">The sequence shown here is derived from an EMBL/GenBank/DDBJ whole genome shotgun (WGS) entry which is preliminary data.</text>
</comment>
<dbReference type="PROSITE" id="PS51192">
    <property type="entry name" value="HELICASE_ATP_BIND_1"/>
    <property type="match status" value="1"/>
</dbReference>
<dbReference type="InterPro" id="IPR050079">
    <property type="entry name" value="DEAD_box_RNA_helicase"/>
</dbReference>
<sequence length="447" mass="48663">MLDKLSYTTPTPIQREAIAPAIEGKDVVGIAQTGTGKTLAFGIPVIQRLLAQDGRALIVVPTRELAIQVDETFQKVGAPLGIRTAVLIGGHPMRPQVDALRRNPRVVVATPGRLLDHMEQKTVRLDTVCMLVLDEADRMLDMGFLPQIKRVLAEVPANRQSMLFSATLSAEILTIATKTMKLPLRIEVAPQGTTAERVTQELFIVRRDDKPRLLEKLLVDHRGSTLVFTRTKHGASRVASQVTAMGHTATEIHSNRSLNQRKAALAGFKTGRYRVLVATDIVARGIDVKGVELVVNFDLPEQSSDYVHRIGRTARAGAEGHAISFVLPEQRHDIRDIERLIKKQLSVTPLPALPDARPTPPRRPETTYSTSRNAAHAPRRTSSGGRPYRSSGPSSTSAPRHSFSSPRPAGSGARTSSHPSRSGGRPSHSGGRPGSSNRFSHPRSPGR</sequence>
<dbReference type="InterPro" id="IPR001650">
    <property type="entry name" value="Helicase_C-like"/>
</dbReference>
<protein>
    <recommendedName>
        <fullName evidence="12">DEAD/DEAH box helicase</fullName>
    </recommendedName>
</protein>
<evidence type="ECO:0000256" key="5">
    <source>
        <dbReference type="ARBA" id="ARBA00038437"/>
    </source>
</evidence>
<evidence type="ECO:0000256" key="4">
    <source>
        <dbReference type="ARBA" id="ARBA00022840"/>
    </source>
</evidence>
<dbReference type="InterPro" id="IPR044742">
    <property type="entry name" value="DEAD/DEAH_RhlB"/>
</dbReference>
<feature type="region of interest" description="Disordered" evidence="7">
    <location>
        <begin position="349"/>
        <end position="447"/>
    </location>
</feature>
<feature type="compositionally biased region" description="Low complexity" evidence="7">
    <location>
        <begin position="380"/>
        <end position="402"/>
    </location>
</feature>
<dbReference type="InterPro" id="IPR011545">
    <property type="entry name" value="DEAD/DEAH_box_helicase_dom"/>
</dbReference>
<dbReference type="InterPro" id="IPR027417">
    <property type="entry name" value="P-loop_NTPase"/>
</dbReference>
<evidence type="ECO:0000256" key="1">
    <source>
        <dbReference type="ARBA" id="ARBA00022741"/>
    </source>
</evidence>
<dbReference type="STRING" id="1802723.A2675_04125"/>
<dbReference type="GO" id="GO:0003676">
    <property type="term" value="F:nucleic acid binding"/>
    <property type="evidence" value="ECO:0007669"/>
    <property type="project" value="InterPro"/>
</dbReference>
<dbReference type="PROSITE" id="PS51194">
    <property type="entry name" value="HELICASE_CTER"/>
    <property type="match status" value="1"/>
</dbReference>
<evidence type="ECO:0008006" key="12">
    <source>
        <dbReference type="Google" id="ProtNLM"/>
    </source>
</evidence>
<dbReference type="SMART" id="SM00490">
    <property type="entry name" value="HELICc"/>
    <property type="match status" value="1"/>
</dbReference>
<organism evidence="10 11">
    <name type="scientific">Candidatus Yonathbacteria bacterium RIFCSPHIGHO2_01_FULL_51_10</name>
    <dbReference type="NCBI Taxonomy" id="1802723"/>
    <lineage>
        <taxon>Bacteria</taxon>
        <taxon>Candidatus Yonathiibacteriota</taxon>
    </lineage>
</organism>
<keyword evidence="4 6" id="KW-0067">ATP-binding</keyword>
<keyword evidence="1 6" id="KW-0547">Nucleotide-binding</keyword>
<feature type="domain" description="Helicase C-terminal" evidence="9">
    <location>
        <begin position="213"/>
        <end position="356"/>
    </location>
</feature>
<gene>
    <name evidence="10" type="ORF">A2675_04125</name>
</gene>
<dbReference type="GO" id="GO:0016787">
    <property type="term" value="F:hydrolase activity"/>
    <property type="evidence" value="ECO:0007669"/>
    <property type="project" value="UniProtKB-KW"/>
</dbReference>
<dbReference type="SUPFAM" id="SSF52540">
    <property type="entry name" value="P-loop containing nucleoside triphosphate hydrolases"/>
    <property type="match status" value="1"/>
</dbReference>
<evidence type="ECO:0000256" key="2">
    <source>
        <dbReference type="ARBA" id="ARBA00022801"/>
    </source>
</evidence>
<dbReference type="GO" id="GO:0003724">
    <property type="term" value="F:RNA helicase activity"/>
    <property type="evidence" value="ECO:0007669"/>
    <property type="project" value="TreeGrafter"/>
</dbReference>
<feature type="compositionally biased region" description="Low complexity" evidence="7">
    <location>
        <begin position="416"/>
        <end position="436"/>
    </location>
</feature>
<evidence type="ECO:0000313" key="11">
    <source>
        <dbReference type="Proteomes" id="UP000176997"/>
    </source>
</evidence>
<evidence type="ECO:0000259" key="8">
    <source>
        <dbReference type="PROSITE" id="PS51192"/>
    </source>
</evidence>
<dbReference type="InterPro" id="IPR000629">
    <property type="entry name" value="RNA-helicase_DEAD-box_CS"/>
</dbReference>
<dbReference type="PANTHER" id="PTHR47959">
    <property type="entry name" value="ATP-DEPENDENT RNA HELICASE RHLE-RELATED"/>
    <property type="match status" value="1"/>
</dbReference>
<name>A0A1G2S4W4_9BACT</name>
<dbReference type="InterPro" id="IPR014001">
    <property type="entry name" value="Helicase_ATP-bd"/>
</dbReference>
<dbReference type="Pfam" id="PF00270">
    <property type="entry name" value="DEAD"/>
    <property type="match status" value="1"/>
</dbReference>
<dbReference type="Pfam" id="PF00271">
    <property type="entry name" value="Helicase_C"/>
    <property type="match status" value="1"/>
</dbReference>
<proteinExistence type="inferred from homology"/>
<dbReference type="PROSITE" id="PS00039">
    <property type="entry name" value="DEAD_ATP_HELICASE"/>
    <property type="match status" value="1"/>
</dbReference>
<keyword evidence="2 6" id="KW-0378">Hydrolase</keyword>
<accession>A0A1G2S4W4</accession>